<dbReference type="GO" id="GO:0019915">
    <property type="term" value="P:lipid storage"/>
    <property type="evidence" value="ECO:0007669"/>
    <property type="project" value="InterPro"/>
</dbReference>
<comment type="caution">
    <text evidence="5">The sequence shown here is derived from an EMBL/GenBank/DDBJ whole genome shotgun (WGS) entry which is preliminary data.</text>
</comment>
<sequence length="358" mass="39606">MVLDTTASPQILEPAGSNSVMLSSIWLPSELRDAKRRALVYFVCGNPGLVGFYADFLDGLRGMLNASEARTAYDVYGRNLLGFSDAEHESLGEGRAGPWDLDAQIETIFDDVASRAELRGCGSDYGSSSGSSSGSGYDFVVLAGHSVGAYIAVDIFHRHARQPDRAPRLVLRHGLLLFPTIASIDASPSGRRLQLLRRLPTFDAHGHTYAWLALLPWPRAALCWIMGRAMGFSPRTADITAEWLKSRYGVLQALHLGKSELDGIREDAWGEELWEASTEAGDAATPKFFLFYGKEDHWLASHVRDEFIRRREERGGRTSIAVDEGDIPHAFCTSEHNSWLVAKRMHGWIEEIERGGEA</sequence>
<organism evidence="5 6">
    <name type="scientific">Tolypocladium ophioglossoides (strain CBS 100239)</name>
    <name type="common">Snaketongue truffleclub</name>
    <name type="synonym">Elaphocordyceps ophioglossoides</name>
    <dbReference type="NCBI Taxonomy" id="1163406"/>
    <lineage>
        <taxon>Eukaryota</taxon>
        <taxon>Fungi</taxon>
        <taxon>Dikarya</taxon>
        <taxon>Ascomycota</taxon>
        <taxon>Pezizomycotina</taxon>
        <taxon>Sordariomycetes</taxon>
        <taxon>Hypocreomycetidae</taxon>
        <taxon>Hypocreales</taxon>
        <taxon>Ophiocordycipitaceae</taxon>
        <taxon>Tolypocladium</taxon>
    </lineage>
</organism>
<dbReference type="AlphaFoldDB" id="A0A0L0N5H4"/>
<keyword evidence="6" id="KW-1185">Reference proteome</keyword>
<dbReference type="GO" id="GO:0005811">
    <property type="term" value="C:lipid droplet"/>
    <property type="evidence" value="ECO:0007669"/>
    <property type="project" value="UniProtKB-SubCell"/>
</dbReference>
<dbReference type="Gene3D" id="3.40.50.1820">
    <property type="entry name" value="alpha/beta hydrolase"/>
    <property type="match status" value="1"/>
</dbReference>
<dbReference type="GO" id="GO:0016298">
    <property type="term" value="F:lipase activity"/>
    <property type="evidence" value="ECO:0007669"/>
    <property type="project" value="InterPro"/>
</dbReference>
<dbReference type="InterPro" id="IPR029058">
    <property type="entry name" value="AB_hydrolase_fold"/>
</dbReference>
<dbReference type="EMBL" id="LFRF01000019">
    <property type="protein sequence ID" value="KND89269.1"/>
    <property type="molecule type" value="Genomic_DNA"/>
</dbReference>
<keyword evidence="4" id="KW-0378">Hydrolase</keyword>
<keyword evidence="3" id="KW-0551">Lipid droplet</keyword>
<protein>
    <recommendedName>
        <fullName evidence="7">Lipid droplet-associated hydrolase</fullName>
    </recommendedName>
</protein>
<gene>
    <name evidence="5" type="ORF">TOPH_05959</name>
</gene>
<dbReference type="PANTHER" id="PTHR13390:SF0">
    <property type="entry name" value="LIPID DROPLET-ASSOCIATED HYDROLASE"/>
    <property type="match status" value="1"/>
</dbReference>
<evidence type="ECO:0000313" key="6">
    <source>
        <dbReference type="Proteomes" id="UP000036947"/>
    </source>
</evidence>
<dbReference type="PANTHER" id="PTHR13390">
    <property type="entry name" value="LIPASE"/>
    <property type="match status" value="1"/>
</dbReference>
<evidence type="ECO:0000313" key="5">
    <source>
        <dbReference type="EMBL" id="KND89269.1"/>
    </source>
</evidence>
<accession>A0A0L0N5H4</accession>
<proteinExistence type="inferred from homology"/>
<dbReference type="InterPro" id="IPR019363">
    <property type="entry name" value="LDAH"/>
</dbReference>
<evidence type="ECO:0000256" key="2">
    <source>
        <dbReference type="ARBA" id="ARBA00008300"/>
    </source>
</evidence>
<dbReference type="SUPFAM" id="SSF53474">
    <property type="entry name" value="alpha/beta-Hydrolases"/>
    <property type="match status" value="1"/>
</dbReference>
<dbReference type="Pfam" id="PF10230">
    <property type="entry name" value="LIDHydrolase"/>
    <property type="match status" value="1"/>
</dbReference>
<dbReference type="OrthoDB" id="448051at2759"/>
<comment type="similarity">
    <text evidence="2">Belongs to the AB hydrolase superfamily. LDAH family.</text>
</comment>
<reference evidence="5 6" key="1">
    <citation type="journal article" date="2015" name="BMC Genomics">
        <title>The genome of the truffle-parasite Tolypocladium ophioglossoides and the evolution of antifungal peptaibiotics.</title>
        <authorList>
            <person name="Quandt C.A."/>
            <person name="Bushley K.E."/>
            <person name="Spatafora J.W."/>
        </authorList>
    </citation>
    <scope>NUCLEOTIDE SEQUENCE [LARGE SCALE GENOMIC DNA]</scope>
    <source>
        <strain evidence="5 6">CBS 100239</strain>
    </source>
</reference>
<comment type="subcellular location">
    <subcellularLocation>
        <location evidence="1">Lipid droplet</location>
    </subcellularLocation>
</comment>
<evidence type="ECO:0000256" key="4">
    <source>
        <dbReference type="ARBA" id="ARBA00022801"/>
    </source>
</evidence>
<evidence type="ECO:0000256" key="3">
    <source>
        <dbReference type="ARBA" id="ARBA00022677"/>
    </source>
</evidence>
<evidence type="ECO:0008006" key="7">
    <source>
        <dbReference type="Google" id="ProtNLM"/>
    </source>
</evidence>
<name>A0A0L0N5H4_TOLOC</name>
<dbReference type="Proteomes" id="UP000036947">
    <property type="component" value="Unassembled WGS sequence"/>
</dbReference>
<evidence type="ECO:0000256" key="1">
    <source>
        <dbReference type="ARBA" id="ARBA00004502"/>
    </source>
</evidence>